<dbReference type="InterPro" id="IPR016032">
    <property type="entry name" value="Sig_transdc_resp-reg_C-effctor"/>
</dbReference>
<accession>A0ABS7PEP3</accession>
<protein>
    <recommendedName>
        <fullName evidence="3">HTH luxR-type domain-containing protein</fullName>
    </recommendedName>
</protein>
<feature type="compositionally biased region" description="Polar residues" evidence="1">
    <location>
        <begin position="116"/>
        <end position="128"/>
    </location>
</feature>
<dbReference type="SUPFAM" id="SSF46894">
    <property type="entry name" value="C-terminal effector domain of the bipartite response regulators"/>
    <property type="match status" value="1"/>
</dbReference>
<dbReference type="EMBL" id="JAHWXP010000002">
    <property type="protein sequence ID" value="MBY8336938.1"/>
    <property type="molecule type" value="Genomic_DNA"/>
</dbReference>
<organism evidence="4 5">
    <name type="scientific">Alteriqipengyuania abyssalis</name>
    <dbReference type="NCBI Taxonomy" id="2860200"/>
    <lineage>
        <taxon>Bacteria</taxon>
        <taxon>Pseudomonadati</taxon>
        <taxon>Pseudomonadota</taxon>
        <taxon>Alphaproteobacteria</taxon>
        <taxon>Sphingomonadales</taxon>
        <taxon>Erythrobacteraceae</taxon>
        <taxon>Alteriqipengyuania</taxon>
    </lineage>
</organism>
<evidence type="ECO:0000256" key="2">
    <source>
        <dbReference type="SAM" id="Phobius"/>
    </source>
</evidence>
<dbReference type="RefSeq" id="WP_222824537.1">
    <property type="nucleotide sequence ID" value="NZ_JAHWXP010000002.1"/>
</dbReference>
<proteinExistence type="predicted"/>
<evidence type="ECO:0000313" key="4">
    <source>
        <dbReference type="EMBL" id="MBY8336938.1"/>
    </source>
</evidence>
<evidence type="ECO:0000256" key="1">
    <source>
        <dbReference type="SAM" id="MobiDB-lite"/>
    </source>
</evidence>
<dbReference type="InterPro" id="IPR000792">
    <property type="entry name" value="Tscrpt_reg_LuxR_C"/>
</dbReference>
<dbReference type="Gene3D" id="1.10.10.10">
    <property type="entry name" value="Winged helix-like DNA-binding domain superfamily/Winged helix DNA-binding domain"/>
    <property type="match status" value="1"/>
</dbReference>
<feature type="region of interest" description="Disordered" evidence="1">
    <location>
        <begin position="110"/>
        <end position="131"/>
    </location>
</feature>
<sequence>MAAPGELTDRERAILGLLAEGHTVKSAIAHTGDSEAAANELLRSARRKLGVGSSREAARIYAAQKNRDEISVMDGAAPRRSRPWPFIIGGIIVALTVLIILMASGSLSTGGKPAASGSTAPQVVSSSPADGGVVEPGPFTLSVTFDREMRRDSFSFATGPENAPPQCDGNVRASDDGRTFSMECVAAPGQRYVIWANHGSFMNFRSAETGMSAMPYRIAFSSTR</sequence>
<keyword evidence="5" id="KW-1185">Reference proteome</keyword>
<evidence type="ECO:0000259" key="3">
    <source>
        <dbReference type="SMART" id="SM00421"/>
    </source>
</evidence>
<dbReference type="SMART" id="SM00421">
    <property type="entry name" value="HTH_LUXR"/>
    <property type="match status" value="1"/>
</dbReference>
<feature type="domain" description="HTH luxR-type" evidence="3">
    <location>
        <begin position="4"/>
        <end position="61"/>
    </location>
</feature>
<name>A0ABS7PEP3_9SPHN</name>
<reference evidence="4 5" key="1">
    <citation type="submission" date="2021-07" db="EMBL/GenBank/DDBJ databases">
        <title>Alteriqipengyuania abyssalis NZ-12B nov, sp.nov isolated from deep sea sponge in pacific ocean.</title>
        <authorList>
            <person name="Tareen S."/>
            <person name="Wink J."/>
        </authorList>
    </citation>
    <scope>NUCLEOTIDE SEQUENCE [LARGE SCALE GENOMIC DNA]</scope>
    <source>
        <strain evidence="4 5">NZ-12B</strain>
    </source>
</reference>
<dbReference type="Proteomes" id="UP000759298">
    <property type="component" value="Unassembled WGS sequence"/>
</dbReference>
<dbReference type="InterPro" id="IPR036388">
    <property type="entry name" value="WH-like_DNA-bd_sf"/>
</dbReference>
<comment type="caution">
    <text evidence="4">The sequence shown here is derived from an EMBL/GenBank/DDBJ whole genome shotgun (WGS) entry which is preliminary data.</text>
</comment>
<keyword evidence="2" id="KW-0472">Membrane</keyword>
<keyword evidence="2" id="KW-1133">Transmembrane helix</keyword>
<evidence type="ECO:0000313" key="5">
    <source>
        <dbReference type="Proteomes" id="UP000759298"/>
    </source>
</evidence>
<keyword evidence="2" id="KW-0812">Transmembrane</keyword>
<feature type="transmembrane region" description="Helical" evidence="2">
    <location>
        <begin position="84"/>
        <end position="103"/>
    </location>
</feature>
<gene>
    <name evidence="4" type="ORF">KYN89_07740</name>
</gene>